<protein>
    <submittedName>
        <fullName evidence="9">Carbohydrate ABC transporter membrane protein 1, CUT1 family</fullName>
    </submittedName>
</protein>
<feature type="transmembrane region" description="Helical" evidence="7">
    <location>
        <begin position="280"/>
        <end position="301"/>
    </location>
</feature>
<evidence type="ECO:0000256" key="3">
    <source>
        <dbReference type="ARBA" id="ARBA00022475"/>
    </source>
</evidence>
<sequence>MEVSTKKIKKNSPRLNFNKKFFKDNGGPILFIIPAFILYTFFFINPVIKSVYLSLVKWNGIPNVEKKFIGFDNFIKFFKDPAFYKALFNVSVFIVVSFVIIMPIAYLLALLVSSKIRGIRFFKTSYFIPAILPTAATGLLWTLILYKSGGALNAFLEVLGLGSLTQDWLGDPKIAIFTVALVNAWVFIGYNMLIFVAGLTNIPEEIVEAAKVDGATGFKAQIYIVLPLMKESFKIFAVLAVAGSFKVFDIIYVMTGGGPGGATDVPATMLYDQAFRFNNFGYGSSIGIFILMAALISTVILNKILNTKGE</sequence>
<feature type="transmembrane region" description="Helical" evidence="7">
    <location>
        <begin position="235"/>
        <end position="254"/>
    </location>
</feature>
<evidence type="ECO:0000313" key="10">
    <source>
        <dbReference type="Proteomes" id="UP000184035"/>
    </source>
</evidence>
<name>A0A1M4XDA6_9CLOT</name>
<evidence type="ECO:0000256" key="6">
    <source>
        <dbReference type="ARBA" id="ARBA00023136"/>
    </source>
</evidence>
<dbReference type="GO" id="GO:0055085">
    <property type="term" value="P:transmembrane transport"/>
    <property type="evidence" value="ECO:0007669"/>
    <property type="project" value="InterPro"/>
</dbReference>
<dbReference type="Proteomes" id="UP000184035">
    <property type="component" value="Unassembled WGS sequence"/>
</dbReference>
<reference evidence="9 10" key="1">
    <citation type="submission" date="2016-11" db="EMBL/GenBank/DDBJ databases">
        <authorList>
            <person name="Jaros S."/>
            <person name="Januszkiewicz K."/>
            <person name="Wedrychowicz H."/>
        </authorList>
    </citation>
    <scope>NUCLEOTIDE SEQUENCE [LARGE SCALE GENOMIC DNA]</scope>
    <source>
        <strain evidence="9 10">DSM 2631</strain>
    </source>
</reference>
<evidence type="ECO:0000256" key="1">
    <source>
        <dbReference type="ARBA" id="ARBA00004651"/>
    </source>
</evidence>
<dbReference type="STRING" id="1533.SAMN05443638_11747"/>
<accession>A0A1M4XDA6</accession>
<dbReference type="PANTHER" id="PTHR30193:SF37">
    <property type="entry name" value="INNER MEMBRANE ABC TRANSPORTER PERMEASE PROTEIN YCJO"/>
    <property type="match status" value="1"/>
</dbReference>
<feature type="transmembrane region" description="Helical" evidence="7">
    <location>
        <begin position="174"/>
        <end position="196"/>
    </location>
</feature>
<feature type="transmembrane region" description="Helical" evidence="7">
    <location>
        <begin position="124"/>
        <end position="146"/>
    </location>
</feature>
<feature type="domain" description="ABC transmembrane type-1" evidence="8">
    <location>
        <begin position="87"/>
        <end position="301"/>
    </location>
</feature>
<dbReference type="AlphaFoldDB" id="A0A1M4XDA6"/>
<dbReference type="InterPro" id="IPR035906">
    <property type="entry name" value="MetI-like_sf"/>
</dbReference>
<dbReference type="SUPFAM" id="SSF161098">
    <property type="entry name" value="MetI-like"/>
    <property type="match status" value="1"/>
</dbReference>
<evidence type="ECO:0000256" key="2">
    <source>
        <dbReference type="ARBA" id="ARBA00022448"/>
    </source>
</evidence>
<feature type="transmembrane region" description="Helical" evidence="7">
    <location>
        <begin position="29"/>
        <end position="48"/>
    </location>
</feature>
<dbReference type="OrthoDB" id="42781at2"/>
<gene>
    <name evidence="9" type="ORF">SAMN05443638_11747</name>
</gene>
<dbReference type="Pfam" id="PF00528">
    <property type="entry name" value="BPD_transp_1"/>
    <property type="match status" value="1"/>
</dbReference>
<dbReference type="GO" id="GO:0005886">
    <property type="term" value="C:plasma membrane"/>
    <property type="evidence" value="ECO:0007669"/>
    <property type="project" value="UniProtKB-SubCell"/>
</dbReference>
<comment type="subcellular location">
    <subcellularLocation>
        <location evidence="1 7">Cell membrane</location>
        <topology evidence="1 7">Multi-pass membrane protein</topology>
    </subcellularLocation>
</comment>
<keyword evidence="5 7" id="KW-1133">Transmembrane helix</keyword>
<proteinExistence type="inferred from homology"/>
<evidence type="ECO:0000256" key="7">
    <source>
        <dbReference type="RuleBase" id="RU363032"/>
    </source>
</evidence>
<dbReference type="InterPro" id="IPR051393">
    <property type="entry name" value="ABC_transporter_permease"/>
</dbReference>
<keyword evidence="6 7" id="KW-0472">Membrane</keyword>
<evidence type="ECO:0000259" key="8">
    <source>
        <dbReference type="PROSITE" id="PS50928"/>
    </source>
</evidence>
<evidence type="ECO:0000256" key="5">
    <source>
        <dbReference type="ARBA" id="ARBA00022989"/>
    </source>
</evidence>
<dbReference type="CDD" id="cd06261">
    <property type="entry name" value="TM_PBP2"/>
    <property type="match status" value="1"/>
</dbReference>
<keyword evidence="3" id="KW-1003">Cell membrane</keyword>
<keyword evidence="2 7" id="KW-0813">Transport</keyword>
<dbReference type="InterPro" id="IPR000515">
    <property type="entry name" value="MetI-like"/>
</dbReference>
<dbReference type="PROSITE" id="PS50928">
    <property type="entry name" value="ABC_TM1"/>
    <property type="match status" value="1"/>
</dbReference>
<dbReference type="Gene3D" id="1.10.3720.10">
    <property type="entry name" value="MetI-like"/>
    <property type="match status" value="1"/>
</dbReference>
<comment type="similarity">
    <text evidence="7">Belongs to the binding-protein-dependent transport system permease family.</text>
</comment>
<dbReference type="PANTHER" id="PTHR30193">
    <property type="entry name" value="ABC TRANSPORTER PERMEASE PROTEIN"/>
    <property type="match status" value="1"/>
</dbReference>
<keyword evidence="4 7" id="KW-0812">Transmembrane</keyword>
<dbReference type="EMBL" id="FQVM01000017">
    <property type="protein sequence ID" value="SHE91559.1"/>
    <property type="molecule type" value="Genomic_DNA"/>
</dbReference>
<keyword evidence="10" id="KW-1185">Reference proteome</keyword>
<evidence type="ECO:0000256" key="4">
    <source>
        <dbReference type="ARBA" id="ARBA00022692"/>
    </source>
</evidence>
<feature type="transmembrane region" description="Helical" evidence="7">
    <location>
        <begin position="86"/>
        <end position="112"/>
    </location>
</feature>
<evidence type="ECO:0000313" key="9">
    <source>
        <dbReference type="EMBL" id="SHE91559.1"/>
    </source>
</evidence>
<dbReference type="RefSeq" id="WP_083573496.1">
    <property type="nucleotide sequence ID" value="NZ_FQVM01000017.1"/>
</dbReference>
<organism evidence="9 10">
    <name type="scientific">Clostridium fallax</name>
    <dbReference type="NCBI Taxonomy" id="1533"/>
    <lineage>
        <taxon>Bacteria</taxon>
        <taxon>Bacillati</taxon>
        <taxon>Bacillota</taxon>
        <taxon>Clostridia</taxon>
        <taxon>Eubacteriales</taxon>
        <taxon>Clostridiaceae</taxon>
        <taxon>Clostridium</taxon>
    </lineage>
</organism>